<gene>
    <name evidence="2" type="ORF">FP66_12495</name>
</gene>
<keyword evidence="3" id="KW-1185">Reference proteome</keyword>
<comment type="caution">
    <text evidence="2">The sequence shown here is derived from an EMBL/GenBank/DDBJ whole genome shotgun (WGS) entry which is preliminary data.</text>
</comment>
<proteinExistence type="predicted"/>
<feature type="compositionally biased region" description="Polar residues" evidence="1">
    <location>
        <begin position="27"/>
        <end position="46"/>
    </location>
</feature>
<dbReference type="Proteomes" id="UP000029721">
    <property type="component" value="Unassembled WGS sequence"/>
</dbReference>
<name>A0ABR4WQS5_9GAMM</name>
<dbReference type="EMBL" id="JOKD01000055">
    <property type="protein sequence ID" value="KGE77083.1"/>
    <property type="molecule type" value="Genomic_DNA"/>
</dbReference>
<reference evidence="2 3" key="1">
    <citation type="submission" date="2014-06" db="EMBL/GenBank/DDBJ databases">
        <title>Draft genome sequence of an extremely salt tolerant bacteria Halomonas salina/CIFRI 1.</title>
        <authorList>
            <person name="Behera B.D."/>
            <person name="Meena D.K."/>
            <person name="Das P."/>
            <person name="Maharana J."/>
            <person name="Paria P."/>
            <person name="Sharma A.P."/>
            <person name="Shamsudheen K.V."/>
            <person name="Rijit J."/>
            <person name="Dixit V."/>
            <person name="Verma A."/>
            <person name="Scaria V."/>
            <person name="Sivasubbu S."/>
        </authorList>
    </citation>
    <scope>NUCLEOTIDE SEQUENCE [LARGE SCALE GENOMIC DNA]</scope>
    <source>
        <strain evidence="2 3">CIFRI 1</strain>
    </source>
</reference>
<organism evidence="2 3">
    <name type="scientific">Halomonas salina</name>
    <dbReference type="NCBI Taxonomy" id="42565"/>
    <lineage>
        <taxon>Bacteria</taxon>
        <taxon>Pseudomonadati</taxon>
        <taxon>Pseudomonadota</taxon>
        <taxon>Gammaproteobacteria</taxon>
        <taxon>Oceanospirillales</taxon>
        <taxon>Halomonadaceae</taxon>
        <taxon>Halomonas</taxon>
    </lineage>
</organism>
<evidence type="ECO:0000313" key="2">
    <source>
        <dbReference type="EMBL" id="KGE77083.1"/>
    </source>
</evidence>
<feature type="region of interest" description="Disordered" evidence="1">
    <location>
        <begin position="1"/>
        <end position="90"/>
    </location>
</feature>
<evidence type="ECO:0000256" key="1">
    <source>
        <dbReference type="SAM" id="MobiDB-lite"/>
    </source>
</evidence>
<feature type="compositionally biased region" description="Pro residues" evidence="1">
    <location>
        <begin position="81"/>
        <end position="90"/>
    </location>
</feature>
<protein>
    <submittedName>
        <fullName evidence="2">Uncharacterized protein</fullName>
    </submittedName>
</protein>
<sequence>MVVRSLVRVGLKGAQPSVAGPDMQSMEAMNNVDNASTSEKPQQQRQYGADQQHAGEGNVEGGMAAADQDIARQLPQGQPTEPGPQQPGGD</sequence>
<evidence type="ECO:0000313" key="3">
    <source>
        <dbReference type="Proteomes" id="UP000029721"/>
    </source>
</evidence>
<accession>A0ABR4WQS5</accession>